<dbReference type="PANTHER" id="PTHR21496">
    <property type="entry name" value="FERREDOXIN-RELATED"/>
    <property type="match status" value="1"/>
</dbReference>
<name>A0A656HEY2_THINJ</name>
<keyword evidence="2" id="KW-0479">Metal-binding</keyword>
<dbReference type="GO" id="GO:0046872">
    <property type="term" value="F:metal ion binding"/>
    <property type="evidence" value="ECO:0007669"/>
    <property type="project" value="UniProtKB-KW"/>
</dbReference>
<dbReference type="OrthoDB" id="9800167at2"/>
<organism evidence="8 9">
    <name type="scientific">Thiothrix nivea (strain ATCC 35100 / DSM 5205 / JP2)</name>
    <dbReference type="NCBI Taxonomy" id="870187"/>
    <lineage>
        <taxon>Bacteria</taxon>
        <taxon>Pseudomonadati</taxon>
        <taxon>Pseudomonadota</taxon>
        <taxon>Gammaproteobacteria</taxon>
        <taxon>Thiotrichales</taxon>
        <taxon>Thiotrichaceae</taxon>
        <taxon>Thiothrix</taxon>
    </lineage>
</organism>
<keyword evidence="4" id="KW-0411">Iron-sulfur</keyword>
<reference evidence="9" key="1">
    <citation type="journal article" date="2011" name="Stand. Genomic Sci.">
        <title>Genome sequence of the filamentous, gliding Thiothrix nivea neotype strain (JP2(T)).</title>
        <authorList>
            <person name="Lapidus A."/>
            <person name="Nolan M."/>
            <person name="Lucas S."/>
            <person name="Glavina Del Rio T."/>
            <person name="Tice H."/>
            <person name="Cheng J.F."/>
            <person name="Tapia R."/>
            <person name="Han C."/>
            <person name="Goodwin L."/>
            <person name="Pitluck S."/>
            <person name="Liolios K."/>
            <person name="Pagani I."/>
            <person name="Ivanova N."/>
            <person name="Huntemann M."/>
            <person name="Mavromatis K."/>
            <person name="Mikhailova N."/>
            <person name="Pati A."/>
            <person name="Chen A."/>
            <person name="Palaniappan K."/>
            <person name="Land M."/>
            <person name="Brambilla E.M."/>
            <person name="Rohde M."/>
            <person name="Abt B."/>
            <person name="Verbarg S."/>
            <person name="Goker M."/>
            <person name="Bristow J."/>
            <person name="Eisen J.A."/>
            <person name="Markowitz V."/>
            <person name="Hugenholtz P."/>
            <person name="Kyrpides N.C."/>
            <person name="Klenk H.P."/>
            <person name="Woyke T."/>
        </authorList>
    </citation>
    <scope>NUCLEOTIDE SEQUENCE [LARGE SCALE GENOMIC DNA]</scope>
    <source>
        <strain evidence="9">ATCC 35100 / DSM 5205 / JP2</strain>
    </source>
</reference>
<comment type="cofactor">
    <cofactor evidence="5">
        <name>[2Fe-2S] cluster</name>
        <dbReference type="ChEBI" id="CHEBI:190135"/>
    </cofactor>
</comment>
<dbReference type="PANTHER" id="PTHR21496:SF0">
    <property type="entry name" value="RIESKE DOMAIN-CONTAINING PROTEIN"/>
    <property type="match status" value="1"/>
</dbReference>
<evidence type="ECO:0000256" key="1">
    <source>
        <dbReference type="ARBA" id="ARBA00022714"/>
    </source>
</evidence>
<evidence type="ECO:0000256" key="5">
    <source>
        <dbReference type="ARBA" id="ARBA00034078"/>
    </source>
</evidence>
<evidence type="ECO:0000256" key="2">
    <source>
        <dbReference type="ARBA" id="ARBA00022723"/>
    </source>
</evidence>
<evidence type="ECO:0000313" key="8">
    <source>
        <dbReference type="EMBL" id="EIJ35641.1"/>
    </source>
</evidence>
<dbReference type="InterPro" id="IPR036922">
    <property type="entry name" value="Rieske_2Fe-2S_sf"/>
</dbReference>
<dbReference type="Proteomes" id="UP000005317">
    <property type="component" value="Unassembled WGS sequence"/>
</dbReference>
<keyword evidence="9" id="KW-1185">Reference proteome</keyword>
<dbReference type="Gene3D" id="2.102.10.10">
    <property type="entry name" value="Rieske [2Fe-2S] iron-sulphur domain"/>
    <property type="match status" value="1"/>
</dbReference>
<dbReference type="GO" id="GO:0051537">
    <property type="term" value="F:2 iron, 2 sulfur cluster binding"/>
    <property type="evidence" value="ECO:0007669"/>
    <property type="project" value="UniProtKB-KW"/>
</dbReference>
<dbReference type="Pfam" id="PF00355">
    <property type="entry name" value="Rieske"/>
    <property type="match status" value="1"/>
</dbReference>
<evidence type="ECO:0000256" key="6">
    <source>
        <dbReference type="ARBA" id="ARBA00038001"/>
    </source>
</evidence>
<proteinExistence type="inferred from homology"/>
<accession>A0A656HEY2</accession>
<dbReference type="CDD" id="cd03528">
    <property type="entry name" value="Rieske_RO_ferredoxin"/>
    <property type="match status" value="1"/>
</dbReference>
<dbReference type="RefSeq" id="WP_002709541.1">
    <property type="nucleotide sequence ID" value="NZ_JH651384.1"/>
</dbReference>
<gene>
    <name evidence="8" type="ORF">Thini_3118</name>
</gene>
<dbReference type="AlphaFoldDB" id="A0A656HEY2"/>
<protein>
    <submittedName>
        <fullName evidence="8">Rieske (2Fe-2S) iron-sulfur domain-containing protein</fullName>
    </submittedName>
</protein>
<evidence type="ECO:0000256" key="4">
    <source>
        <dbReference type="ARBA" id="ARBA00023014"/>
    </source>
</evidence>
<sequence>MNDSQLDAGSINEIKPGKMKRVDADNGKRILICHLEDGFYAVDDMCTHEDASLYLGCLHGDRVHCSLHGGEFNVKTGEAMVEPAEIPLQTYPVSIEDGRILVKV</sequence>
<keyword evidence="3" id="KW-0408">Iron</keyword>
<dbReference type="PROSITE" id="PS51296">
    <property type="entry name" value="RIESKE"/>
    <property type="match status" value="1"/>
</dbReference>
<dbReference type="InterPro" id="IPR017941">
    <property type="entry name" value="Rieske_2Fe-2S"/>
</dbReference>
<evidence type="ECO:0000313" key="9">
    <source>
        <dbReference type="Proteomes" id="UP000005317"/>
    </source>
</evidence>
<feature type="domain" description="Rieske" evidence="7">
    <location>
        <begin position="6"/>
        <end position="102"/>
    </location>
</feature>
<evidence type="ECO:0000256" key="3">
    <source>
        <dbReference type="ARBA" id="ARBA00023004"/>
    </source>
</evidence>
<dbReference type="EMBL" id="JH651384">
    <property type="protein sequence ID" value="EIJ35641.1"/>
    <property type="molecule type" value="Genomic_DNA"/>
</dbReference>
<keyword evidence="1" id="KW-0001">2Fe-2S</keyword>
<dbReference type="SUPFAM" id="SSF50022">
    <property type="entry name" value="ISP domain"/>
    <property type="match status" value="1"/>
</dbReference>
<comment type="similarity">
    <text evidence="6">Belongs to the bacterial ring-hydroxylating dioxygenase ferredoxin component family.</text>
</comment>
<evidence type="ECO:0000259" key="7">
    <source>
        <dbReference type="PROSITE" id="PS51296"/>
    </source>
</evidence>